<reference evidence="1 2" key="1">
    <citation type="submission" date="2015-08" db="EMBL/GenBank/DDBJ databases">
        <title>Genome sequence of the pristinamycin over-producing bacterium Streptomyces pristinaespiralis HCCB10218.</title>
        <authorList>
            <person name="Tian J."/>
            <person name="Yang J."/>
            <person name="Li L."/>
            <person name="Ruan L."/>
            <person name="Wei W."/>
            <person name="Zheng G."/>
            <person name="Wei Z."/>
            <person name="Yang S."/>
            <person name="Ge M."/>
            <person name="Jiang W."/>
            <person name="Lu Y."/>
        </authorList>
    </citation>
    <scope>NUCLEOTIDE SEQUENCE [LARGE SCALE GENOMIC DNA]</scope>
    <source>
        <strain evidence="1 2">HCCB 10218</strain>
    </source>
</reference>
<dbReference type="PATRIC" id="fig|38300.4.peg.6937"/>
<accession>A0A0M3QKF6</accession>
<dbReference type="GeneID" id="97232321"/>
<proteinExistence type="predicted"/>
<dbReference type="STRING" id="38300.SPRI_6633"/>
<protein>
    <submittedName>
        <fullName evidence="1">Biofilm formation and stress response factor family protein</fullName>
    </submittedName>
</protein>
<dbReference type="OMA" id="WQPVEYN"/>
<dbReference type="RefSeq" id="WP_005320886.1">
    <property type="nucleotide sequence ID" value="NZ_CP011340.1"/>
</dbReference>
<dbReference type="Gene3D" id="2.60.120.620">
    <property type="entry name" value="q2cbj1_9rhob like domain"/>
    <property type="match status" value="1"/>
</dbReference>
<evidence type="ECO:0000313" key="2">
    <source>
        <dbReference type="Proteomes" id="UP000060513"/>
    </source>
</evidence>
<sequence>MDTDTGFLDPAQENAAAARSAEEAARAALAGTGAYLMPPADVLTCLGADASSWAHFAAHWQDLSEDAYAARLGTRRLRRYGHFSLSPATGELRLLPHSAFVQPDNTNPLYETVDRHFDPLTGAFVADPVLRRILGLLGRLVGALEVAEWWSVRVHPFRVLATAQGAGEPTPEGMHRDGVTLVSSLLVGRDNATGGESTVCSPDGDDILSATLCEPASLLVSDDRGTLHGVSPVRPVDAALPARRDVLVTTLTPG</sequence>
<dbReference type="KEGG" id="spri:SPRI_6633"/>
<dbReference type="Proteomes" id="UP000060513">
    <property type="component" value="Chromosome"/>
</dbReference>
<dbReference type="Pfam" id="PF10014">
    <property type="entry name" value="2OG-Fe_Oxy_2"/>
    <property type="match status" value="1"/>
</dbReference>
<organism evidence="1">
    <name type="scientific">Streptomyces pristinaespiralis</name>
    <dbReference type="NCBI Taxonomy" id="38300"/>
    <lineage>
        <taxon>Bacteria</taxon>
        <taxon>Bacillati</taxon>
        <taxon>Actinomycetota</taxon>
        <taxon>Actinomycetes</taxon>
        <taxon>Kitasatosporales</taxon>
        <taxon>Streptomycetaceae</taxon>
        <taxon>Streptomyces</taxon>
    </lineage>
</organism>
<evidence type="ECO:0000313" key="1">
    <source>
        <dbReference type="EMBL" id="ALC24939.1"/>
    </source>
</evidence>
<name>A0A0M3QKF6_STRPR</name>
<dbReference type="AlphaFoldDB" id="A0A0M3QKF6"/>
<gene>
    <name evidence="1" type="ORF">SPRI_6633</name>
</gene>
<dbReference type="GO" id="GO:0051213">
    <property type="term" value="F:dioxygenase activity"/>
    <property type="evidence" value="ECO:0007669"/>
    <property type="project" value="InterPro"/>
</dbReference>
<dbReference type="EMBL" id="CP011340">
    <property type="protein sequence ID" value="ALC24939.1"/>
    <property type="molecule type" value="Genomic_DNA"/>
</dbReference>
<dbReference type="InterPro" id="IPR018724">
    <property type="entry name" value="2OG-Fe_dioxygenase"/>
</dbReference>